<dbReference type="AlphaFoldDB" id="A0A8J3EZ56"/>
<proteinExistence type="predicted"/>
<comment type="caution">
    <text evidence="1">The sequence shown here is derived from an EMBL/GenBank/DDBJ whole genome shotgun (WGS) entry which is preliminary data.</text>
</comment>
<organism evidence="1 2">
    <name type="scientific">Egicoccus halophilus</name>
    <dbReference type="NCBI Taxonomy" id="1670830"/>
    <lineage>
        <taxon>Bacteria</taxon>
        <taxon>Bacillati</taxon>
        <taxon>Actinomycetota</taxon>
        <taxon>Nitriliruptoria</taxon>
        <taxon>Egicoccales</taxon>
        <taxon>Egicoccaceae</taxon>
        <taxon>Egicoccus</taxon>
    </lineage>
</organism>
<evidence type="ECO:0000313" key="2">
    <source>
        <dbReference type="Proteomes" id="UP000650511"/>
    </source>
</evidence>
<keyword evidence="2" id="KW-1185">Reference proteome</keyword>
<evidence type="ECO:0000313" key="1">
    <source>
        <dbReference type="EMBL" id="GGI09225.1"/>
    </source>
</evidence>
<dbReference type="EMBL" id="BMHA01000014">
    <property type="protein sequence ID" value="GGI09225.1"/>
    <property type="molecule type" value="Genomic_DNA"/>
</dbReference>
<reference evidence="1" key="1">
    <citation type="journal article" date="2014" name="Int. J. Syst. Evol. Microbiol.">
        <title>Complete genome sequence of Corynebacterium casei LMG S-19264T (=DSM 44701T), isolated from a smear-ripened cheese.</title>
        <authorList>
            <consortium name="US DOE Joint Genome Institute (JGI-PGF)"/>
            <person name="Walter F."/>
            <person name="Albersmeier A."/>
            <person name="Kalinowski J."/>
            <person name="Ruckert C."/>
        </authorList>
    </citation>
    <scope>NUCLEOTIDE SEQUENCE</scope>
    <source>
        <strain evidence="1">CGMCC 1.14988</strain>
    </source>
</reference>
<dbReference type="Proteomes" id="UP000650511">
    <property type="component" value="Unassembled WGS sequence"/>
</dbReference>
<gene>
    <name evidence="1" type="ORF">GCM10011354_33020</name>
</gene>
<name>A0A8J3EZ56_9ACTN</name>
<reference evidence="1" key="2">
    <citation type="submission" date="2020-09" db="EMBL/GenBank/DDBJ databases">
        <authorList>
            <person name="Sun Q."/>
            <person name="Zhou Y."/>
        </authorList>
    </citation>
    <scope>NUCLEOTIDE SEQUENCE</scope>
    <source>
        <strain evidence="1">CGMCC 1.14988</strain>
    </source>
</reference>
<dbReference type="InterPro" id="IPR021441">
    <property type="entry name" value="DUF3090"/>
</dbReference>
<sequence>MIDVELPEPHHVTVGTVGEPGNRTFFVQAQDEDALVTLVLEKQQVGGIGDLLAQLLARVDDRPATDWDRAAMALRDPVEPRWRVGELGVGIDDEGVRFVLEFTELLLVDDEADLDELPEPREVRVWCNQDQARRLAAHADELVGQGRPRCQLCGRPMAADGSHVCPSTNGHGRLTR</sequence>
<dbReference type="Pfam" id="PF11290">
    <property type="entry name" value="DUF3090"/>
    <property type="match status" value="1"/>
</dbReference>
<dbReference type="RefSeq" id="WP_165404065.1">
    <property type="nucleotide sequence ID" value="NZ_BMHA01000014.1"/>
</dbReference>
<accession>A0A8J3EZ56</accession>
<evidence type="ECO:0008006" key="3">
    <source>
        <dbReference type="Google" id="ProtNLM"/>
    </source>
</evidence>
<protein>
    <recommendedName>
        <fullName evidence="3">DUF3090 domain-containing protein</fullName>
    </recommendedName>
</protein>
<dbReference type="NCBIfam" id="TIGR03847">
    <property type="entry name" value="conserved hypothetical protein"/>
    <property type="match status" value="1"/>
</dbReference>